<dbReference type="AlphaFoldDB" id="A0A7J7KHC0"/>
<dbReference type="Gene3D" id="2.30.30.140">
    <property type="match status" value="5"/>
</dbReference>
<feature type="repeat" description="MBT" evidence="2">
    <location>
        <begin position="65"/>
        <end position="166"/>
    </location>
</feature>
<dbReference type="PANTHER" id="PTHR12247:SF131">
    <property type="entry name" value="LD05287P"/>
    <property type="match status" value="1"/>
</dbReference>
<dbReference type="SUPFAM" id="SSF63748">
    <property type="entry name" value="Tudor/PWWP/MBT"/>
    <property type="match status" value="4"/>
</dbReference>
<feature type="repeat" description="MBT" evidence="2">
    <location>
        <begin position="376"/>
        <end position="472"/>
    </location>
</feature>
<evidence type="ECO:0000256" key="2">
    <source>
        <dbReference type="PROSITE-ProRule" id="PRU00459"/>
    </source>
</evidence>
<sequence>MATVDIKQKQKETVVCQQCSTFSPLSSSVRVGGSYFCSKACCLLKNNIMGRKNTKIRSTRRIAIFGWGSYLDNNKAEAAPISCFKHCMKDSWLSVAVGTIVEVPLPRSEVDEPGNSPIFWFARIVKLAGYEGCGSDSKLDFWVNICSPDVHEIGWCATNKKQIRVPISLRDKREEWQEFLIKKLTGTVSYPENFYREFLEELGRHHFCTGMVAEVVDKLWSESGGDDFWCHKDSSIIHPVGWATHVGHRLHAGSSYVKSSHDSYLGKAVNPNHCTRDMFIQDPTKLSIPTDRGQGFAVGMKLEAIDPLNLSTICIATVMKVLKDNYLMIGIDGAVDSKDGSDWFCYHATSASILPIGYCDTHDIPLTPPKGHVGKFVWQQYLKDTKSRAAPVACFTTRPPNHMFKVGMKLEAVDLIDPRLICVATVAQCVGRLLKIHFDGWESSFDQWVDCESPDIYPVGWCEMVSYNLEGPKANSNTGASTEAKRIKMN</sequence>
<keyword evidence="4" id="KW-1185">Reference proteome</keyword>
<gene>
    <name evidence="3" type="ORF">EB796_003721</name>
</gene>
<evidence type="ECO:0000256" key="1">
    <source>
        <dbReference type="ARBA" id="ARBA00022737"/>
    </source>
</evidence>
<evidence type="ECO:0000313" key="4">
    <source>
        <dbReference type="Proteomes" id="UP000593567"/>
    </source>
</evidence>
<evidence type="ECO:0000313" key="3">
    <source>
        <dbReference type="EMBL" id="KAF6037969.1"/>
    </source>
</evidence>
<keyword evidence="1" id="KW-0677">Repeat</keyword>
<accession>A0A7J7KHC0</accession>
<dbReference type="GO" id="GO:0005634">
    <property type="term" value="C:nucleus"/>
    <property type="evidence" value="ECO:0007669"/>
    <property type="project" value="InterPro"/>
</dbReference>
<proteinExistence type="predicted"/>
<dbReference type="PROSITE" id="PS51079">
    <property type="entry name" value="MBT"/>
    <property type="match status" value="3"/>
</dbReference>
<dbReference type="GO" id="GO:0003682">
    <property type="term" value="F:chromatin binding"/>
    <property type="evidence" value="ECO:0007669"/>
    <property type="project" value="TreeGrafter"/>
</dbReference>
<dbReference type="InterPro" id="IPR004092">
    <property type="entry name" value="Mbt"/>
</dbReference>
<dbReference type="Pfam" id="PF02820">
    <property type="entry name" value="MBT"/>
    <property type="match status" value="4"/>
</dbReference>
<dbReference type="GO" id="GO:0045892">
    <property type="term" value="P:negative regulation of DNA-templated transcription"/>
    <property type="evidence" value="ECO:0007669"/>
    <property type="project" value="TreeGrafter"/>
</dbReference>
<dbReference type="SMART" id="SM00561">
    <property type="entry name" value="MBT"/>
    <property type="match status" value="4"/>
</dbReference>
<organism evidence="3 4">
    <name type="scientific">Bugula neritina</name>
    <name type="common">Brown bryozoan</name>
    <name type="synonym">Sertularia neritina</name>
    <dbReference type="NCBI Taxonomy" id="10212"/>
    <lineage>
        <taxon>Eukaryota</taxon>
        <taxon>Metazoa</taxon>
        <taxon>Spiralia</taxon>
        <taxon>Lophotrochozoa</taxon>
        <taxon>Bryozoa</taxon>
        <taxon>Gymnolaemata</taxon>
        <taxon>Cheilostomatida</taxon>
        <taxon>Flustrina</taxon>
        <taxon>Buguloidea</taxon>
        <taxon>Bugulidae</taxon>
        <taxon>Bugula</taxon>
    </lineage>
</organism>
<dbReference type="PANTHER" id="PTHR12247">
    <property type="entry name" value="POLYCOMB GROUP PROTEIN"/>
    <property type="match status" value="1"/>
</dbReference>
<dbReference type="OrthoDB" id="5800688at2759"/>
<dbReference type="GO" id="GO:0042393">
    <property type="term" value="F:histone binding"/>
    <property type="evidence" value="ECO:0007669"/>
    <property type="project" value="TreeGrafter"/>
</dbReference>
<reference evidence="3" key="1">
    <citation type="submission" date="2020-06" db="EMBL/GenBank/DDBJ databases">
        <title>Draft genome of Bugula neritina, a colonial animal packing powerful symbionts and potential medicines.</title>
        <authorList>
            <person name="Rayko M."/>
        </authorList>
    </citation>
    <scope>NUCLEOTIDE SEQUENCE [LARGE SCALE GENOMIC DNA]</scope>
    <source>
        <strain evidence="3">Kwan_BN1</strain>
    </source>
</reference>
<comment type="caution">
    <text evidence="3">The sequence shown here is derived from an EMBL/GenBank/DDBJ whole genome shotgun (WGS) entry which is preliminary data.</text>
</comment>
<protein>
    <submittedName>
        <fullName evidence="3">MBTD1</fullName>
    </submittedName>
</protein>
<name>A0A7J7KHC0_BUGNE</name>
<dbReference type="CDD" id="cd20100">
    <property type="entry name" value="MBT_dSfmbt-like_rpt4"/>
    <property type="match status" value="1"/>
</dbReference>
<dbReference type="EMBL" id="VXIV02000492">
    <property type="protein sequence ID" value="KAF6037969.1"/>
    <property type="molecule type" value="Genomic_DNA"/>
</dbReference>
<feature type="repeat" description="MBT" evidence="2">
    <location>
        <begin position="259"/>
        <end position="369"/>
    </location>
</feature>
<dbReference type="CDD" id="cd20097">
    <property type="entry name" value="MBT_dSfmbt-like_rpt1"/>
    <property type="match status" value="1"/>
</dbReference>
<dbReference type="Proteomes" id="UP000593567">
    <property type="component" value="Unassembled WGS sequence"/>
</dbReference>
<dbReference type="InterPro" id="IPR050548">
    <property type="entry name" value="PcG_chromatin_remod_factors"/>
</dbReference>